<keyword evidence="2" id="KW-1185">Reference proteome</keyword>
<proteinExistence type="predicted"/>
<evidence type="ECO:0000313" key="1">
    <source>
        <dbReference type="EMBL" id="KAH6623422.1"/>
    </source>
</evidence>
<protein>
    <submittedName>
        <fullName evidence="1">Uncharacterized protein</fullName>
    </submittedName>
</protein>
<gene>
    <name evidence="1" type="ORF">F5144DRAFT_539562</name>
</gene>
<comment type="caution">
    <text evidence="1">The sequence shown here is derived from an EMBL/GenBank/DDBJ whole genome shotgun (WGS) entry which is preliminary data.</text>
</comment>
<sequence>MAPIARMPIQPPADLFISRTPRPPSTPAGTPDPVDSTQRPHTAPHGSGPTEPEQQAGPGRERSDGQRTKAEPGGNHNHNHNSNSDFDSNYNSNEKAPQPPQPKPTTLHHIGFARAEGHRPRPEQTDALARAAREFYSQGLEHQRQRRLRRRLVLLLFGCCCFHGLAAGAAAGC</sequence>
<organism evidence="1 2">
    <name type="scientific">Chaetomium tenue</name>
    <dbReference type="NCBI Taxonomy" id="1854479"/>
    <lineage>
        <taxon>Eukaryota</taxon>
        <taxon>Fungi</taxon>
        <taxon>Dikarya</taxon>
        <taxon>Ascomycota</taxon>
        <taxon>Pezizomycotina</taxon>
        <taxon>Sordariomycetes</taxon>
        <taxon>Sordariomycetidae</taxon>
        <taxon>Sordariales</taxon>
        <taxon>Chaetomiaceae</taxon>
        <taxon>Chaetomium</taxon>
    </lineage>
</organism>
<evidence type="ECO:0000313" key="2">
    <source>
        <dbReference type="Proteomes" id="UP000724584"/>
    </source>
</evidence>
<accession>A0ACB7P0P7</accession>
<reference evidence="1 2" key="1">
    <citation type="journal article" date="2021" name="Nat. Commun.">
        <title>Genetic determinants of endophytism in the Arabidopsis root mycobiome.</title>
        <authorList>
            <person name="Mesny F."/>
            <person name="Miyauchi S."/>
            <person name="Thiergart T."/>
            <person name="Pickel B."/>
            <person name="Atanasova L."/>
            <person name="Karlsson M."/>
            <person name="Huettel B."/>
            <person name="Barry K.W."/>
            <person name="Haridas S."/>
            <person name="Chen C."/>
            <person name="Bauer D."/>
            <person name="Andreopoulos W."/>
            <person name="Pangilinan J."/>
            <person name="LaButti K."/>
            <person name="Riley R."/>
            <person name="Lipzen A."/>
            <person name="Clum A."/>
            <person name="Drula E."/>
            <person name="Henrissat B."/>
            <person name="Kohler A."/>
            <person name="Grigoriev I.V."/>
            <person name="Martin F.M."/>
            <person name="Hacquard S."/>
        </authorList>
    </citation>
    <scope>NUCLEOTIDE SEQUENCE [LARGE SCALE GENOMIC DNA]</scope>
    <source>
        <strain evidence="1 2">MPI-SDFR-AT-0079</strain>
    </source>
</reference>
<dbReference type="Proteomes" id="UP000724584">
    <property type="component" value="Unassembled WGS sequence"/>
</dbReference>
<dbReference type="EMBL" id="JAGIZQ010000006">
    <property type="protein sequence ID" value="KAH6623422.1"/>
    <property type="molecule type" value="Genomic_DNA"/>
</dbReference>
<name>A0ACB7P0P7_9PEZI</name>